<proteinExistence type="predicted"/>
<reference evidence="1" key="1">
    <citation type="journal article" date="2023" name="Insect Mol. Biol.">
        <title>Genome sequencing provides insights into the evolution of gene families encoding plant cell wall-degrading enzymes in longhorned beetles.</title>
        <authorList>
            <person name="Shin N.R."/>
            <person name="Okamura Y."/>
            <person name="Kirsch R."/>
            <person name="Pauchet Y."/>
        </authorList>
    </citation>
    <scope>NUCLEOTIDE SEQUENCE</scope>
    <source>
        <strain evidence="1">MMC_N1</strain>
    </source>
</reference>
<name>A0ABQ9JUI3_9CUCU</name>
<gene>
    <name evidence="1" type="ORF">NQ317_016503</name>
</gene>
<organism evidence="1 2">
    <name type="scientific">Molorchus minor</name>
    <dbReference type="NCBI Taxonomy" id="1323400"/>
    <lineage>
        <taxon>Eukaryota</taxon>
        <taxon>Metazoa</taxon>
        <taxon>Ecdysozoa</taxon>
        <taxon>Arthropoda</taxon>
        <taxon>Hexapoda</taxon>
        <taxon>Insecta</taxon>
        <taxon>Pterygota</taxon>
        <taxon>Neoptera</taxon>
        <taxon>Endopterygota</taxon>
        <taxon>Coleoptera</taxon>
        <taxon>Polyphaga</taxon>
        <taxon>Cucujiformia</taxon>
        <taxon>Chrysomeloidea</taxon>
        <taxon>Cerambycidae</taxon>
        <taxon>Lamiinae</taxon>
        <taxon>Monochamini</taxon>
        <taxon>Molorchus</taxon>
    </lineage>
</organism>
<dbReference type="PANTHER" id="PTHR21261">
    <property type="entry name" value="BEAT PROTEIN"/>
    <property type="match status" value="1"/>
</dbReference>
<dbReference type="PANTHER" id="PTHR21261:SF17">
    <property type="entry name" value="BEAT VI"/>
    <property type="match status" value="1"/>
</dbReference>
<dbReference type="EMBL" id="JAPWTJ010000180">
    <property type="protein sequence ID" value="KAJ8981506.1"/>
    <property type="molecule type" value="Genomic_DNA"/>
</dbReference>
<protein>
    <recommendedName>
        <fullName evidence="3">Ig-like domain-containing protein</fullName>
    </recommendedName>
</protein>
<evidence type="ECO:0000313" key="2">
    <source>
        <dbReference type="Proteomes" id="UP001162164"/>
    </source>
</evidence>
<comment type="caution">
    <text evidence="1">The sequence shown here is derived from an EMBL/GenBank/DDBJ whole genome shotgun (WGS) entry which is preliminary data.</text>
</comment>
<accession>A0ABQ9JUI3</accession>
<keyword evidence="2" id="KW-1185">Reference proteome</keyword>
<sequence length="102" mass="12005">MKICGRDEDLKSLRVRPHVRALRNMHIKVPTAVRVGNSVTLACDYDLESVALYTIKWYRYEEEFYRYVPKESPPSKVFVMPHLNVDVGHELLKEDSVEIRRT</sequence>
<evidence type="ECO:0000313" key="1">
    <source>
        <dbReference type="EMBL" id="KAJ8981506.1"/>
    </source>
</evidence>
<evidence type="ECO:0008006" key="3">
    <source>
        <dbReference type="Google" id="ProtNLM"/>
    </source>
</evidence>
<dbReference type="Proteomes" id="UP001162164">
    <property type="component" value="Unassembled WGS sequence"/>
</dbReference>